<organism evidence="2">
    <name type="scientific">uncultured Thermomicrobiales bacterium</name>
    <dbReference type="NCBI Taxonomy" id="1645740"/>
    <lineage>
        <taxon>Bacteria</taxon>
        <taxon>Pseudomonadati</taxon>
        <taxon>Thermomicrobiota</taxon>
        <taxon>Thermomicrobia</taxon>
        <taxon>Thermomicrobiales</taxon>
        <taxon>environmental samples</taxon>
    </lineage>
</organism>
<accession>A0A6J4VYK3</accession>
<gene>
    <name evidence="2" type="ORF">AVDCRST_MAG18-4286</name>
</gene>
<dbReference type="EMBL" id="CADCWN010000342">
    <property type="protein sequence ID" value="CAA9588089.1"/>
    <property type="molecule type" value="Genomic_DNA"/>
</dbReference>
<reference evidence="2" key="1">
    <citation type="submission" date="2020-02" db="EMBL/GenBank/DDBJ databases">
        <authorList>
            <person name="Meier V. D."/>
        </authorList>
    </citation>
    <scope>NUCLEOTIDE SEQUENCE</scope>
    <source>
        <strain evidence="2">AVDCRST_MAG18</strain>
    </source>
</reference>
<feature type="compositionally biased region" description="Basic and acidic residues" evidence="1">
    <location>
        <begin position="108"/>
        <end position="118"/>
    </location>
</feature>
<evidence type="ECO:0000256" key="1">
    <source>
        <dbReference type="SAM" id="MobiDB-lite"/>
    </source>
</evidence>
<feature type="non-terminal residue" evidence="2">
    <location>
        <position position="308"/>
    </location>
</feature>
<sequence length="308" mass="33818">GIPTTRQDRLAGIDNLDGLLGDRRSVGTGRGGGGDPHDPRSARPGRQSLRHRRCLRVGGERGTGRQGAARATRRRLHRDQSRQLRSAAGRGPRLHVAAARRALLRRQPRPDEDRRDRSLPVPHRRLAGSHHLPGGVRAIGGTGQDPRLWDLDQLAGGGPGVQSRREVRGDPAQLQPAESGRGGRPPTVVRGERHRHADPRPDRAGGAGGQIHARHTLRRYCARRVERGYRARSVSISSWSDRADPLPGPPRAHAGAGRAPVGTGKSGGHLRHPRRERCRPDDRQRGRRRRRVDSGRTGATGDDLRWMV</sequence>
<feature type="compositionally biased region" description="Basic residues" evidence="1">
    <location>
        <begin position="268"/>
        <end position="277"/>
    </location>
</feature>
<feature type="non-terminal residue" evidence="2">
    <location>
        <position position="1"/>
    </location>
</feature>
<feature type="compositionally biased region" description="Basic and acidic residues" evidence="1">
    <location>
        <begin position="1"/>
        <end position="11"/>
    </location>
</feature>
<evidence type="ECO:0000313" key="2">
    <source>
        <dbReference type="EMBL" id="CAA9588089.1"/>
    </source>
</evidence>
<protein>
    <submittedName>
        <fullName evidence="2">Oxidoreductase, aldo/keto reductase family</fullName>
    </submittedName>
</protein>
<feature type="region of interest" description="Disordered" evidence="1">
    <location>
        <begin position="233"/>
        <end position="308"/>
    </location>
</feature>
<name>A0A6J4VYK3_9BACT</name>
<feature type="region of interest" description="Disordered" evidence="1">
    <location>
        <begin position="1"/>
        <end position="215"/>
    </location>
</feature>
<proteinExistence type="predicted"/>
<dbReference type="AlphaFoldDB" id="A0A6J4VYK3"/>
<feature type="compositionally biased region" description="Low complexity" evidence="1">
    <location>
        <begin position="251"/>
        <end position="262"/>
    </location>
</feature>